<proteinExistence type="inferred from homology"/>
<gene>
    <name evidence="6" type="ORF">B841_02720</name>
</gene>
<evidence type="ECO:0000256" key="5">
    <source>
        <dbReference type="ARBA" id="ARBA00023098"/>
    </source>
</evidence>
<dbReference type="STRING" id="1224163.B841_02720"/>
<comment type="similarity">
    <text evidence="1">Belongs to the CFA/CMAS family.</text>
</comment>
<dbReference type="HOGENOM" id="CLU_026434_6_2_11"/>
<dbReference type="CDD" id="cd02440">
    <property type="entry name" value="AdoMet_MTases"/>
    <property type="match status" value="1"/>
</dbReference>
<dbReference type="EMBL" id="CP003924">
    <property type="protein sequence ID" value="AGS34027.1"/>
    <property type="molecule type" value="Genomic_DNA"/>
</dbReference>
<dbReference type="PANTHER" id="PTHR43667:SF1">
    <property type="entry name" value="CYCLOPROPANE-FATTY-ACYL-PHOSPHOLIPID SYNTHASE"/>
    <property type="match status" value="1"/>
</dbReference>
<dbReference type="AlphaFoldDB" id="S5SSN1"/>
<dbReference type="InterPro" id="IPR029063">
    <property type="entry name" value="SAM-dependent_MTases_sf"/>
</dbReference>
<dbReference type="GO" id="GO:0032259">
    <property type="term" value="P:methylation"/>
    <property type="evidence" value="ECO:0007669"/>
    <property type="project" value="UniProtKB-KW"/>
</dbReference>
<dbReference type="Pfam" id="PF02353">
    <property type="entry name" value="CMAS"/>
    <property type="match status" value="1"/>
</dbReference>
<dbReference type="PATRIC" id="fig|1224163.3.peg.547"/>
<dbReference type="GO" id="GO:0008610">
    <property type="term" value="P:lipid biosynthetic process"/>
    <property type="evidence" value="ECO:0007669"/>
    <property type="project" value="InterPro"/>
</dbReference>
<dbReference type="Proteomes" id="UP000015388">
    <property type="component" value="Chromosome"/>
</dbReference>
<keyword evidence="7" id="KW-1185">Reference proteome</keyword>
<evidence type="ECO:0000256" key="3">
    <source>
        <dbReference type="ARBA" id="ARBA00022679"/>
    </source>
</evidence>
<dbReference type="InterPro" id="IPR050723">
    <property type="entry name" value="CFA/CMAS"/>
</dbReference>
<dbReference type="Gene3D" id="3.40.50.150">
    <property type="entry name" value="Vaccinia Virus protein VP39"/>
    <property type="match status" value="1"/>
</dbReference>
<dbReference type="GO" id="GO:0008168">
    <property type="term" value="F:methyltransferase activity"/>
    <property type="evidence" value="ECO:0007669"/>
    <property type="project" value="UniProtKB-KW"/>
</dbReference>
<reference evidence="6 7" key="1">
    <citation type="submission" date="2012-11" db="EMBL/GenBank/DDBJ databases">
        <title>The complete genome sequence of Corynebacterium maris Coryn-1 (=DSM 45190).</title>
        <authorList>
            <person name="Schaffert L."/>
            <person name="Albersmeier A."/>
            <person name="Kalinowski J."/>
            <person name="Ruckert C."/>
        </authorList>
    </citation>
    <scope>NUCLEOTIDE SEQUENCE [LARGE SCALE GENOMIC DNA]</scope>
    <source>
        <strain evidence="7">Coryn-1</strain>
    </source>
</reference>
<dbReference type="RefSeq" id="WP_020933960.1">
    <property type="nucleotide sequence ID" value="NC_021915.1"/>
</dbReference>
<dbReference type="PIRSF" id="PIRSF003085">
    <property type="entry name" value="CMAS"/>
    <property type="match status" value="1"/>
</dbReference>
<keyword evidence="2" id="KW-0489">Methyltransferase</keyword>
<evidence type="ECO:0000256" key="1">
    <source>
        <dbReference type="ARBA" id="ARBA00010815"/>
    </source>
</evidence>
<keyword evidence="4" id="KW-0949">S-adenosyl-L-methionine</keyword>
<evidence type="ECO:0000313" key="6">
    <source>
        <dbReference type="EMBL" id="AGS34027.1"/>
    </source>
</evidence>
<dbReference type="SUPFAM" id="SSF53335">
    <property type="entry name" value="S-adenosyl-L-methionine-dependent methyltransferases"/>
    <property type="match status" value="1"/>
</dbReference>
<evidence type="ECO:0000256" key="4">
    <source>
        <dbReference type="ARBA" id="ARBA00022691"/>
    </source>
</evidence>
<organism evidence="6 7">
    <name type="scientific">Corynebacterium maris DSM 45190</name>
    <dbReference type="NCBI Taxonomy" id="1224163"/>
    <lineage>
        <taxon>Bacteria</taxon>
        <taxon>Bacillati</taxon>
        <taxon>Actinomycetota</taxon>
        <taxon>Actinomycetes</taxon>
        <taxon>Mycobacteriales</taxon>
        <taxon>Corynebacteriaceae</taxon>
        <taxon>Corynebacterium</taxon>
    </lineage>
</organism>
<protein>
    <submittedName>
        <fullName evidence="6">Cyclopropane-fatty-acyl-phospholipid synthase</fullName>
    </submittedName>
</protein>
<keyword evidence="5" id="KW-0443">Lipid metabolism</keyword>
<sequence>MAFTPMTVAEIIDELIVPPNPFRWEAFDGSATGPEDAKYRVQLTSPEGLAYIATAPGDLGLARAWMTGGLVVEGEHLAHPYGIFDSLRDLYGQFQAPNPATLVRIYRSLGALDALKVQPVPEVERQGWLERTLRDGLTRHSKERDADVISDHYDVGNDFYELFLGKEVTYTCAYYPTEDATLDEAQENKYRLVFEKLRLKEGDTHLDIGCGWGGLVRYAARRGVKSLGVTLSKEQADWAQERIKEEGLEDLAEVRFLDYRDVEEGDFDGISSIGLLEHIGVDNYAAHFDFLSGKLRPGGLMLNHCITYPDNHKTKKGGFIDRYIFPDGELTGSGTVIREMQDNGFEVLHAENLRFDYARTLRDWCLNLKDNWEEAVELVGENTARLWGMYMAGSQWGFEHDVVQLHQVLGVRLAEDKSRAGVPERRWWNDSPWGLADN</sequence>
<dbReference type="KEGG" id="cmd:B841_02720"/>
<keyword evidence="3" id="KW-0808">Transferase</keyword>
<dbReference type="PANTHER" id="PTHR43667">
    <property type="entry name" value="CYCLOPROPANE-FATTY-ACYL-PHOSPHOLIPID SYNTHASE"/>
    <property type="match status" value="1"/>
</dbReference>
<name>S5SSN1_9CORY</name>
<accession>S5SSN1</accession>
<dbReference type="InterPro" id="IPR003333">
    <property type="entry name" value="CMAS"/>
</dbReference>
<evidence type="ECO:0000256" key="2">
    <source>
        <dbReference type="ARBA" id="ARBA00022603"/>
    </source>
</evidence>
<evidence type="ECO:0000313" key="7">
    <source>
        <dbReference type="Proteomes" id="UP000015388"/>
    </source>
</evidence>
<dbReference type="eggNOG" id="COG2230">
    <property type="taxonomic scope" value="Bacteria"/>
</dbReference>